<dbReference type="Proteomes" id="UP000005580">
    <property type="component" value="Unassembled WGS sequence"/>
</dbReference>
<reference evidence="1" key="1">
    <citation type="submission" date="2011-01" db="EMBL/GenBank/DDBJ databases">
        <authorList>
            <person name="Muzny D."/>
            <person name="Qin X."/>
            <person name="Buhay C."/>
            <person name="Dugan-Rocha S."/>
            <person name="Ding Y."/>
            <person name="Chen G."/>
            <person name="Hawes A."/>
            <person name="Holder M."/>
            <person name="Jhangiani S."/>
            <person name="Johnson A."/>
            <person name="Khan Z."/>
            <person name="Li Z."/>
            <person name="Liu W."/>
            <person name="Liu X."/>
            <person name="Perez L."/>
            <person name="Shen H."/>
            <person name="Wang Q."/>
            <person name="Watt J."/>
            <person name="Xi L."/>
            <person name="Xin Y."/>
            <person name="Zhou J."/>
            <person name="Deng J."/>
            <person name="Jiang H."/>
            <person name="Liu Y."/>
            <person name="Qu J."/>
            <person name="Song X.-Z."/>
            <person name="Zhang L."/>
            <person name="Villasana D."/>
            <person name="Johnson A."/>
            <person name="Liu J."/>
            <person name="Liyanage D."/>
            <person name="Lorensuhewa L."/>
            <person name="Robinson T."/>
            <person name="Song A."/>
            <person name="Song B.-B."/>
            <person name="Dinh H."/>
            <person name="Thornton R."/>
            <person name="Coyle M."/>
            <person name="Francisco L."/>
            <person name="Jackson L."/>
            <person name="Javaid M."/>
            <person name="Korchina V."/>
            <person name="Kovar C."/>
            <person name="Mata R."/>
            <person name="Mathew T."/>
            <person name="Ngo R."/>
            <person name="Nguyen L."/>
            <person name="Nguyen N."/>
            <person name="Okwuonu G."/>
            <person name="Ongeri F."/>
            <person name="Pham C."/>
            <person name="Simmons D."/>
            <person name="Wilczek-Boney K."/>
            <person name="Hale W."/>
            <person name="Jakkamsetti A."/>
            <person name="Pham P."/>
            <person name="Ruth R."/>
            <person name="San Lucas F."/>
            <person name="Warren J."/>
            <person name="Zhang J."/>
            <person name="Zhao Z."/>
            <person name="Zhou C."/>
            <person name="Zhu D."/>
            <person name="Lee S."/>
            <person name="Bess C."/>
            <person name="Blankenburg K."/>
            <person name="Forbes L."/>
            <person name="Fu Q."/>
            <person name="Gubbala S."/>
            <person name="Hirani K."/>
            <person name="Jayaseelan J.C."/>
            <person name="Lara F."/>
            <person name="Munidasa M."/>
            <person name="Palculict T."/>
            <person name="Patil S."/>
            <person name="Pu L.-L."/>
            <person name="Saada N."/>
            <person name="Tang L."/>
            <person name="Weissenberger G."/>
            <person name="Zhu Y."/>
            <person name="Hemphill L."/>
            <person name="Shang Y."/>
            <person name="Youmans B."/>
            <person name="Ayvaz T."/>
            <person name="Ross M."/>
            <person name="Santibanez J."/>
            <person name="Aqrawi P."/>
            <person name="Gross S."/>
            <person name="Joshi V."/>
            <person name="Fowler G."/>
            <person name="Nazareth L."/>
            <person name="Reid J."/>
            <person name="Worley K."/>
            <person name="Petrosino J."/>
            <person name="Highlander S."/>
            <person name="Gibbs R."/>
        </authorList>
    </citation>
    <scope>NUCLEOTIDE SEQUENCE [LARGE SCALE GENOMIC DNA]</scope>
    <source>
        <strain evidence="1">ATCC 33269</strain>
    </source>
</reference>
<dbReference type="SUPFAM" id="SSF117281">
    <property type="entry name" value="Kelch motif"/>
    <property type="match status" value="1"/>
</dbReference>
<dbReference type="EMBL" id="AEPE02000004">
    <property type="protein sequence ID" value="EFZ37256.1"/>
    <property type="molecule type" value="Genomic_DNA"/>
</dbReference>
<dbReference type="Pfam" id="PF24996">
    <property type="entry name" value="NANM"/>
    <property type="match status" value="1"/>
</dbReference>
<name>E7RQ63_9BACT</name>
<evidence type="ECO:0000313" key="2">
    <source>
        <dbReference type="Proteomes" id="UP000005580"/>
    </source>
</evidence>
<gene>
    <name evidence="1" type="ORF">HMPREF0663_11314</name>
</gene>
<dbReference type="RefSeq" id="WP_004368603.1">
    <property type="nucleotide sequence ID" value="NZ_GL833118.1"/>
</dbReference>
<sequence length="255" mass="27795">MEKSIICIGGNNASEALNAVVQIKIRKGKAVVTRLPSLTCALDNMTGSVVGNCIYVAGGNRNGVAVNTVLCLNLEDIAGGWHEVVAFPETARVQPVSGGFKKSVFKMWGGFAPRTANKAATLSMNGVALAVGKALWYDLPAPVGMNNEEIFLGGVASVMLSDDRMLAIGGVNRLVFLRALNEQQSDYLRHNAEWYKFNPHILLYEDEKWHIIGTNNITARAGSSLVRMRDTIYIIGGELMPGVRTPTVYRMKLRR</sequence>
<dbReference type="HOGENOM" id="CLU_054027_1_0_10"/>
<dbReference type="eggNOG" id="COG3055">
    <property type="taxonomic scope" value="Bacteria"/>
</dbReference>
<proteinExistence type="predicted"/>
<dbReference type="InterPro" id="IPR015915">
    <property type="entry name" value="Kelch-typ_b-propeller"/>
</dbReference>
<dbReference type="InterPro" id="IPR056734">
    <property type="entry name" value="NANM"/>
</dbReference>
<protein>
    <submittedName>
        <fullName evidence="1">Cyclically-permuted mutarotase family protein</fullName>
    </submittedName>
</protein>
<comment type="caution">
    <text evidence="1">The sequence shown here is derived from an EMBL/GenBank/DDBJ whole genome shotgun (WGS) entry which is preliminary data.</text>
</comment>
<organism evidence="1 2">
    <name type="scientific">Hoylesella oralis ATCC 33269</name>
    <dbReference type="NCBI Taxonomy" id="873533"/>
    <lineage>
        <taxon>Bacteria</taxon>
        <taxon>Pseudomonadati</taxon>
        <taxon>Bacteroidota</taxon>
        <taxon>Bacteroidia</taxon>
        <taxon>Bacteroidales</taxon>
        <taxon>Prevotellaceae</taxon>
        <taxon>Hoylesella</taxon>
    </lineage>
</organism>
<accession>E7RQ63</accession>
<evidence type="ECO:0000313" key="1">
    <source>
        <dbReference type="EMBL" id="EFZ37256.1"/>
    </source>
</evidence>
<dbReference type="AlphaFoldDB" id="E7RQ63"/>
<dbReference type="Gene3D" id="2.120.10.80">
    <property type="entry name" value="Kelch-type beta propeller"/>
    <property type="match status" value="1"/>
</dbReference>
<keyword evidence="2" id="KW-1185">Reference proteome</keyword>